<protein>
    <submittedName>
        <fullName evidence="2">SNF2 family amino-terminal protein</fullName>
    </submittedName>
</protein>
<evidence type="ECO:0000256" key="1">
    <source>
        <dbReference type="SAM" id="MobiDB-lite"/>
    </source>
</evidence>
<feature type="non-terminal residue" evidence="2">
    <location>
        <position position="117"/>
    </location>
</feature>
<feature type="region of interest" description="Disordered" evidence="1">
    <location>
        <begin position="33"/>
        <end position="52"/>
    </location>
</feature>
<evidence type="ECO:0000313" key="3">
    <source>
        <dbReference type="Proteomes" id="UP000265520"/>
    </source>
</evidence>
<reference evidence="2 3" key="1">
    <citation type="journal article" date="2018" name="Front. Plant Sci.">
        <title>Red Clover (Trifolium pratense) and Zigzag Clover (T. medium) - A Picture of Genomic Similarities and Differences.</title>
        <authorList>
            <person name="Dluhosova J."/>
            <person name="Istvanek J."/>
            <person name="Nedelnik J."/>
            <person name="Repkova J."/>
        </authorList>
    </citation>
    <scope>NUCLEOTIDE SEQUENCE [LARGE SCALE GENOMIC DNA]</scope>
    <source>
        <strain evidence="3">cv. 10/8</strain>
        <tissue evidence="2">Leaf</tissue>
    </source>
</reference>
<sequence>MRVKDEPFVMMDCVSSRTRSKNVPCCLSLDGSSLKRRKSDEDDMGLESVSGSKEKKVNEDVIFIHGDDDVEGLEQCDEKKFEGDVDVKNEVKSDEIDAKDENFVDEKCDLEPENPIT</sequence>
<name>A0A392RHS3_9FABA</name>
<keyword evidence="3" id="KW-1185">Reference proteome</keyword>
<dbReference type="Proteomes" id="UP000265520">
    <property type="component" value="Unassembled WGS sequence"/>
</dbReference>
<accession>A0A392RHS3</accession>
<comment type="caution">
    <text evidence="2">The sequence shown here is derived from an EMBL/GenBank/DDBJ whole genome shotgun (WGS) entry which is preliminary data.</text>
</comment>
<evidence type="ECO:0000313" key="2">
    <source>
        <dbReference type="EMBL" id="MCI35767.1"/>
    </source>
</evidence>
<organism evidence="2 3">
    <name type="scientific">Trifolium medium</name>
    <dbReference type="NCBI Taxonomy" id="97028"/>
    <lineage>
        <taxon>Eukaryota</taxon>
        <taxon>Viridiplantae</taxon>
        <taxon>Streptophyta</taxon>
        <taxon>Embryophyta</taxon>
        <taxon>Tracheophyta</taxon>
        <taxon>Spermatophyta</taxon>
        <taxon>Magnoliopsida</taxon>
        <taxon>eudicotyledons</taxon>
        <taxon>Gunneridae</taxon>
        <taxon>Pentapetalae</taxon>
        <taxon>rosids</taxon>
        <taxon>fabids</taxon>
        <taxon>Fabales</taxon>
        <taxon>Fabaceae</taxon>
        <taxon>Papilionoideae</taxon>
        <taxon>50 kb inversion clade</taxon>
        <taxon>NPAAA clade</taxon>
        <taxon>Hologalegina</taxon>
        <taxon>IRL clade</taxon>
        <taxon>Trifolieae</taxon>
        <taxon>Trifolium</taxon>
    </lineage>
</organism>
<dbReference type="EMBL" id="LXQA010226873">
    <property type="protein sequence ID" value="MCI35767.1"/>
    <property type="molecule type" value="Genomic_DNA"/>
</dbReference>
<proteinExistence type="predicted"/>
<dbReference type="AlphaFoldDB" id="A0A392RHS3"/>